<evidence type="ECO:0000313" key="4">
    <source>
        <dbReference type="Proteomes" id="UP000012960"/>
    </source>
</evidence>
<accession>A0A804IY61</accession>
<gene>
    <name evidence="2" type="ORF">GSMUA_143430.1</name>
</gene>
<dbReference type="EnsemblPlants" id="Ma04_t37430.1">
    <property type="protein sequence ID" value="Ma04_p37430.1"/>
    <property type="gene ID" value="Ma04_g37430"/>
</dbReference>
<dbReference type="Proteomes" id="UP000012960">
    <property type="component" value="Unplaced"/>
</dbReference>
<feature type="domain" description="R13L1/DRL21-like LRR repeat region" evidence="1">
    <location>
        <begin position="2"/>
        <end position="96"/>
    </location>
</feature>
<reference evidence="3" key="2">
    <citation type="submission" date="2021-05" db="UniProtKB">
        <authorList>
            <consortium name="EnsemblPlants"/>
        </authorList>
    </citation>
    <scope>IDENTIFICATION</scope>
    <source>
        <strain evidence="3">subsp. malaccensis</strain>
    </source>
</reference>
<dbReference type="SUPFAM" id="SSF52058">
    <property type="entry name" value="L domain-like"/>
    <property type="match status" value="1"/>
</dbReference>
<dbReference type="FunCoup" id="A0A804IY61">
    <property type="interactions" value="3"/>
</dbReference>
<name>A0A804IY61_MUSAM</name>
<organism evidence="3 4">
    <name type="scientific">Musa acuminata subsp. malaccensis</name>
    <name type="common">Wild banana</name>
    <name type="synonym">Musa malaccensis</name>
    <dbReference type="NCBI Taxonomy" id="214687"/>
    <lineage>
        <taxon>Eukaryota</taxon>
        <taxon>Viridiplantae</taxon>
        <taxon>Streptophyta</taxon>
        <taxon>Embryophyta</taxon>
        <taxon>Tracheophyta</taxon>
        <taxon>Spermatophyta</taxon>
        <taxon>Magnoliopsida</taxon>
        <taxon>Liliopsida</taxon>
        <taxon>Zingiberales</taxon>
        <taxon>Musaceae</taxon>
        <taxon>Musa</taxon>
    </lineage>
</organism>
<dbReference type="OMA" id="CHEYLKQ"/>
<reference evidence="2" key="1">
    <citation type="submission" date="2021-03" db="EMBL/GenBank/DDBJ databases">
        <authorList>
            <consortium name="Genoscope - CEA"/>
            <person name="William W."/>
        </authorList>
    </citation>
    <scope>NUCLEOTIDE SEQUENCE</scope>
    <source>
        <strain evidence="2">Doubled-haploid Pahang</strain>
    </source>
</reference>
<dbReference type="Gramene" id="Ma04_t37430.1">
    <property type="protein sequence ID" value="Ma04_p37430.1"/>
    <property type="gene ID" value="Ma04_g37430"/>
</dbReference>
<dbReference type="PANTHER" id="PTHR47186:SF3">
    <property type="entry name" value="OS09G0267800 PROTEIN"/>
    <property type="match status" value="1"/>
</dbReference>
<keyword evidence="4" id="KW-1185">Reference proteome</keyword>
<dbReference type="InterPro" id="IPR032675">
    <property type="entry name" value="LRR_dom_sf"/>
</dbReference>
<dbReference type="Pfam" id="PF25019">
    <property type="entry name" value="LRR_R13L1-DRL21"/>
    <property type="match status" value="1"/>
</dbReference>
<dbReference type="InParanoid" id="A0A804IY61"/>
<proteinExistence type="predicted"/>
<dbReference type="EMBL" id="HG996469">
    <property type="protein sequence ID" value="CAG1844548.1"/>
    <property type="molecule type" value="Genomic_DNA"/>
</dbReference>
<sequence length="117" mass="13464">MLNGKEHLSVLQLQWQSGERNQVVDDDDEVLEGLRPHPKLKRLEIMGCRGATYPSWLKTQWITDLNIIYLSGCRRWESLPPLAQLPSLKVLWIQGMQATKSIGWELFTSTSNQPSFL</sequence>
<dbReference type="InterPro" id="IPR056789">
    <property type="entry name" value="LRR_R13L1-DRL21"/>
</dbReference>
<dbReference type="AlphaFoldDB" id="A0A804IY61"/>
<evidence type="ECO:0000313" key="3">
    <source>
        <dbReference type="EnsemblPlants" id="Ma04_p37430.1"/>
    </source>
</evidence>
<evidence type="ECO:0000259" key="1">
    <source>
        <dbReference type="Pfam" id="PF25019"/>
    </source>
</evidence>
<protein>
    <submittedName>
        <fullName evidence="2">(wild Malaysian banana) hypothetical protein</fullName>
    </submittedName>
</protein>
<dbReference type="PANTHER" id="PTHR47186">
    <property type="entry name" value="LEUCINE-RICH REPEAT-CONTAINING PROTEIN 57"/>
    <property type="match status" value="1"/>
</dbReference>
<evidence type="ECO:0000313" key="2">
    <source>
        <dbReference type="EMBL" id="CAG1844548.1"/>
    </source>
</evidence>
<dbReference type="Gene3D" id="3.80.10.10">
    <property type="entry name" value="Ribonuclease Inhibitor"/>
    <property type="match status" value="1"/>
</dbReference>